<evidence type="ECO:0000313" key="2">
    <source>
        <dbReference type="Proteomes" id="UP001320706"/>
    </source>
</evidence>
<evidence type="ECO:0000313" key="1">
    <source>
        <dbReference type="EMBL" id="KAK8198668.1"/>
    </source>
</evidence>
<sequence>MDLLKYFHVPEKVRQWPLLDAPQSKIDEKQSEVVSDTDTTGQPVVGILEIDHSAVLGPNNASAYREAPAVTGAARDEEVPHPAKVHAMESETNQHRTKSPVIHGQTDGVQNPPKARNTSSEPTAPKPAHNQNSKLCFFQYHKGECTGNPESRTYKATRKRCQHEHRIDATTAHLLVKRMPIGLVRWHGRVCCLPRCPYADSRATDTVQGNAVPAAPGTFARQSKKKVSIKAQKGKKRTRTEASGINQNPLSVPKRLDSPLRKRRSDEHPTQLNTEEPLVCFFWYHGSCARHRDRGCEYLHQMTNPPQMVQPPPGYVHRTPCRLPFCPGDYVWKEDAPLGSANKVLGASDTEITDQGLPNKKQRTWTRKRRDRDGDALATSSRYWKCADGELGYGSDDDERGELGKHDADAEGEDWFLHGFEEAVRNDEWSYGESKST</sequence>
<keyword evidence="2" id="KW-1185">Reference proteome</keyword>
<accession>A0ACC3S6S4</accession>
<protein>
    <submittedName>
        <fullName evidence="1">Uncharacterized protein</fullName>
    </submittedName>
</protein>
<dbReference type="EMBL" id="JAMKPW020000040">
    <property type="protein sequence ID" value="KAK8198668.1"/>
    <property type="molecule type" value="Genomic_DNA"/>
</dbReference>
<name>A0ACC3S6S4_9PEZI</name>
<dbReference type="Proteomes" id="UP001320706">
    <property type="component" value="Unassembled WGS sequence"/>
</dbReference>
<organism evidence="1 2">
    <name type="scientific">Zalaria obscura</name>
    <dbReference type="NCBI Taxonomy" id="2024903"/>
    <lineage>
        <taxon>Eukaryota</taxon>
        <taxon>Fungi</taxon>
        <taxon>Dikarya</taxon>
        <taxon>Ascomycota</taxon>
        <taxon>Pezizomycotina</taxon>
        <taxon>Dothideomycetes</taxon>
        <taxon>Dothideomycetidae</taxon>
        <taxon>Dothideales</taxon>
        <taxon>Zalariaceae</taxon>
        <taxon>Zalaria</taxon>
    </lineage>
</organism>
<comment type="caution">
    <text evidence="1">The sequence shown here is derived from an EMBL/GenBank/DDBJ whole genome shotgun (WGS) entry which is preliminary data.</text>
</comment>
<reference evidence="1" key="1">
    <citation type="submission" date="2024-02" db="EMBL/GenBank/DDBJ databases">
        <title>Metagenome Assembled Genome of Zalaria obscura JY119.</title>
        <authorList>
            <person name="Vighnesh L."/>
            <person name="Jagadeeshwari U."/>
            <person name="Venkata Ramana C."/>
            <person name="Sasikala C."/>
        </authorList>
    </citation>
    <scope>NUCLEOTIDE SEQUENCE</scope>
    <source>
        <strain evidence="1">JY119</strain>
    </source>
</reference>
<proteinExistence type="predicted"/>
<gene>
    <name evidence="1" type="ORF">M8818_006535</name>
</gene>